<keyword evidence="7" id="KW-0067">ATP-binding</keyword>
<protein>
    <recommendedName>
        <fullName evidence="2">histidine kinase</fullName>
        <ecNumber evidence="2">2.7.13.3</ecNumber>
    </recommendedName>
</protein>
<evidence type="ECO:0000313" key="11">
    <source>
        <dbReference type="Proteomes" id="UP000779049"/>
    </source>
</evidence>
<dbReference type="PROSITE" id="PS50109">
    <property type="entry name" value="HIS_KIN"/>
    <property type="match status" value="1"/>
</dbReference>
<dbReference type="EMBL" id="VIRV01000007">
    <property type="protein sequence ID" value="MBY0758775.1"/>
    <property type="molecule type" value="Genomic_DNA"/>
</dbReference>
<dbReference type="Pfam" id="PF02518">
    <property type="entry name" value="HATPase_c"/>
    <property type="match status" value="1"/>
</dbReference>
<keyword evidence="4" id="KW-0808">Transferase</keyword>
<dbReference type="SUPFAM" id="SSF55874">
    <property type="entry name" value="ATPase domain of HSP90 chaperone/DNA topoisomerase II/histidine kinase"/>
    <property type="match status" value="1"/>
</dbReference>
<evidence type="ECO:0000256" key="3">
    <source>
        <dbReference type="ARBA" id="ARBA00022553"/>
    </source>
</evidence>
<dbReference type="SMART" id="SM00387">
    <property type="entry name" value="HATPase_c"/>
    <property type="match status" value="1"/>
</dbReference>
<evidence type="ECO:0000256" key="8">
    <source>
        <dbReference type="ARBA" id="ARBA00023012"/>
    </source>
</evidence>
<comment type="catalytic activity">
    <reaction evidence="1">
        <text>ATP + protein L-histidine = ADP + protein N-phospho-L-histidine.</text>
        <dbReference type="EC" id="2.7.13.3"/>
    </reaction>
</comment>
<accession>A0ABS7L6W8</accession>
<evidence type="ECO:0000313" key="10">
    <source>
        <dbReference type="EMBL" id="MBY0758775.1"/>
    </source>
</evidence>
<keyword evidence="6 10" id="KW-0418">Kinase</keyword>
<evidence type="ECO:0000256" key="5">
    <source>
        <dbReference type="ARBA" id="ARBA00022741"/>
    </source>
</evidence>
<evidence type="ECO:0000256" key="6">
    <source>
        <dbReference type="ARBA" id="ARBA00022777"/>
    </source>
</evidence>
<keyword evidence="5" id="KW-0547">Nucleotide-binding</keyword>
<dbReference type="InterPro" id="IPR003594">
    <property type="entry name" value="HATPase_dom"/>
</dbReference>
<dbReference type="RefSeq" id="WP_221919727.1">
    <property type="nucleotide sequence ID" value="NZ_CP173660.1"/>
</dbReference>
<dbReference type="EC" id="2.7.13.3" evidence="2"/>
<comment type="caution">
    <text evidence="10">The sequence shown here is derived from an EMBL/GenBank/DDBJ whole genome shotgun (WGS) entry which is preliminary data.</text>
</comment>
<evidence type="ECO:0000256" key="7">
    <source>
        <dbReference type="ARBA" id="ARBA00022840"/>
    </source>
</evidence>
<keyword evidence="8" id="KW-0902">Two-component regulatory system</keyword>
<dbReference type="Proteomes" id="UP000779049">
    <property type="component" value="Unassembled WGS sequence"/>
</dbReference>
<dbReference type="InterPro" id="IPR004358">
    <property type="entry name" value="Sig_transdc_His_kin-like_C"/>
</dbReference>
<sequence>MSFTPDDMKKLQDFLNQNDEASALFQKLLEAHKFELHKICHEIRNPLTLVSSTLQLIETQHPETKSFAHWNTLCEDLSYIESLLAELSQYNNSSAMTMERFSFRSFMERLVLSFAASTENTAIEFTSRLGDLPEITGDQTKLRQAFLNLLRNAEQSIEGPGSIFLSADAKDGGIVVEIRDTGCGMNSEVLETAFTPFVTYKSGGTGLGLPVVQNIITAHHGRLSVESAVGSGTVFFIFLPI</sequence>
<reference evidence="10 11" key="1">
    <citation type="journal article" date="2020" name="New Microbes New Infect">
        <title>Sellimonas caecigallum sp. nov., description and genome sequence of a new member of the Sellimonas genus isolated from the cecum of feral chicken.</title>
        <authorList>
            <person name="Wongkuna S."/>
            <person name="Ghimire S."/>
            <person name="Antony L."/>
            <person name="Chankhamhaengdecha S."/>
            <person name="Janvilisri T."/>
            <person name="Scaria J."/>
        </authorList>
    </citation>
    <scope>NUCLEOTIDE SEQUENCE [LARGE SCALE GENOMIC DNA]</scope>
    <source>
        <strain evidence="10 11">SW451</strain>
    </source>
</reference>
<dbReference type="InterPro" id="IPR036097">
    <property type="entry name" value="HisK_dim/P_sf"/>
</dbReference>
<feature type="domain" description="Histidine kinase" evidence="9">
    <location>
        <begin position="38"/>
        <end position="241"/>
    </location>
</feature>
<dbReference type="Gene3D" id="3.30.565.10">
    <property type="entry name" value="Histidine kinase-like ATPase, C-terminal domain"/>
    <property type="match status" value="1"/>
</dbReference>
<dbReference type="PRINTS" id="PR00344">
    <property type="entry name" value="BCTRLSENSOR"/>
</dbReference>
<evidence type="ECO:0000256" key="4">
    <source>
        <dbReference type="ARBA" id="ARBA00022679"/>
    </source>
</evidence>
<evidence type="ECO:0000256" key="2">
    <source>
        <dbReference type="ARBA" id="ARBA00012438"/>
    </source>
</evidence>
<dbReference type="Gene3D" id="1.10.287.130">
    <property type="match status" value="1"/>
</dbReference>
<dbReference type="SUPFAM" id="SSF47384">
    <property type="entry name" value="Homodimeric domain of signal transducing histidine kinase"/>
    <property type="match status" value="1"/>
</dbReference>
<keyword evidence="11" id="KW-1185">Reference proteome</keyword>
<name>A0ABS7L6W8_9FIRM</name>
<evidence type="ECO:0000259" key="9">
    <source>
        <dbReference type="PROSITE" id="PS50109"/>
    </source>
</evidence>
<dbReference type="PANTHER" id="PTHR43065">
    <property type="entry name" value="SENSOR HISTIDINE KINASE"/>
    <property type="match status" value="1"/>
</dbReference>
<organism evidence="10 11">
    <name type="scientific">Sellimonas caecigallum</name>
    <dbReference type="NCBI Taxonomy" id="2592333"/>
    <lineage>
        <taxon>Bacteria</taxon>
        <taxon>Bacillati</taxon>
        <taxon>Bacillota</taxon>
        <taxon>Clostridia</taxon>
        <taxon>Lachnospirales</taxon>
        <taxon>Lachnospiraceae</taxon>
        <taxon>Sellimonas</taxon>
    </lineage>
</organism>
<keyword evidence="3" id="KW-0597">Phosphoprotein</keyword>
<dbReference type="GO" id="GO:0016301">
    <property type="term" value="F:kinase activity"/>
    <property type="evidence" value="ECO:0007669"/>
    <property type="project" value="UniProtKB-KW"/>
</dbReference>
<proteinExistence type="predicted"/>
<dbReference type="InterPro" id="IPR005467">
    <property type="entry name" value="His_kinase_dom"/>
</dbReference>
<evidence type="ECO:0000256" key="1">
    <source>
        <dbReference type="ARBA" id="ARBA00000085"/>
    </source>
</evidence>
<dbReference type="PANTHER" id="PTHR43065:SF10">
    <property type="entry name" value="PEROXIDE STRESS-ACTIVATED HISTIDINE KINASE MAK3"/>
    <property type="match status" value="1"/>
</dbReference>
<gene>
    <name evidence="10" type="ORF">FLB61_06705</name>
</gene>
<dbReference type="InterPro" id="IPR036890">
    <property type="entry name" value="HATPase_C_sf"/>
</dbReference>